<dbReference type="Pfam" id="PF13083">
    <property type="entry name" value="KH_KhpA-B"/>
    <property type="match status" value="1"/>
</dbReference>
<gene>
    <name evidence="3" type="primary">khpA</name>
    <name evidence="4" type="ORF">A2042_07060</name>
</gene>
<keyword evidence="3" id="KW-0133">Cell shape</keyword>
<protein>
    <recommendedName>
        <fullName evidence="3">RNA-binding protein KhpA</fullName>
    </recommendedName>
    <alternativeName>
        <fullName evidence="3">KH-domain protein A</fullName>
    </alternativeName>
</protein>
<dbReference type="GO" id="GO:0008360">
    <property type="term" value="P:regulation of cell shape"/>
    <property type="evidence" value="ECO:0007669"/>
    <property type="project" value="UniProtKB-KW"/>
</dbReference>
<evidence type="ECO:0000313" key="5">
    <source>
        <dbReference type="Proteomes" id="UP000178526"/>
    </source>
</evidence>
<dbReference type="GO" id="GO:0009252">
    <property type="term" value="P:peptidoglycan biosynthetic process"/>
    <property type="evidence" value="ECO:0007669"/>
    <property type="project" value="UniProtKB-UniRule"/>
</dbReference>
<evidence type="ECO:0000256" key="1">
    <source>
        <dbReference type="ARBA" id="ARBA00022490"/>
    </source>
</evidence>
<dbReference type="InterPro" id="IPR015946">
    <property type="entry name" value="KH_dom-like_a/b"/>
</dbReference>
<dbReference type="InterPro" id="IPR009019">
    <property type="entry name" value="KH_sf_prok-type"/>
</dbReference>
<sequence length="76" mass="8500">MKDFVNFLAQALVDNPEKIEVKELGEGRTTVIELRVAPEDLGKIIGRKGRTVKAMRTLLNAAAVKKKKRVVLEIIE</sequence>
<comment type="caution">
    <text evidence="4">The sequence shown here is derived from an EMBL/GenBank/DDBJ whole genome shotgun (WGS) entry which is preliminary data.</text>
</comment>
<comment type="subunit">
    <text evidence="3">Forms a complex with KhpB.</text>
</comment>
<keyword evidence="3" id="KW-0143">Chaperone</keyword>
<dbReference type="PANTHER" id="PTHR34654:SF1">
    <property type="entry name" value="RNA-BINDING PROTEIN KHPA"/>
    <property type="match status" value="1"/>
</dbReference>
<dbReference type="GO" id="GO:0071555">
    <property type="term" value="P:cell wall organization"/>
    <property type="evidence" value="ECO:0007669"/>
    <property type="project" value="UniProtKB-KW"/>
</dbReference>
<evidence type="ECO:0000313" key="4">
    <source>
        <dbReference type="EMBL" id="OGL43204.1"/>
    </source>
</evidence>
<dbReference type="Proteomes" id="UP000178526">
    <property type="component" value="Unassembled WGS sequence"/>
</dbReference>
<keyword evidence="3" id="KW-0961">Cell wall biogenesis/degradation</keyword>
<comment type="subcellular location">
    <subcellularLocation>
        <location evidence="3">Cytoplasm</location>
    </subcellularLocation>
</comment>
<keyword evidence="2 3" id="KW-0694">RNA-binding</keyword>
<accession>A0A1F7RQE5</accession>
<dbReference type="HAMAP" id="MF_00088">
    <property type="entry name" value="KhpA"/>
    <property type="match status" value="1"/>
</dbReference>
<comment type="similarity">
    <text evidence="3">Belongs to the KhpA RNA-binding protein family.</text>
</comment>
<dbReference type="GO" id="GO:0005737">
    <property type="term" value="C:cytoplasm"/>
    <property type="evidence" value="ECO:0007669"/>
    <property type="project" value="UniProtKB-SubCell"/>
</dbReference>
<keyword evidence="1 3" id="KW-0963">Cytoplasm</keyword>
<name>A0A1F7RQE5_9BACT</name>
<comment type="function">
    <text evidence="3">A probable RNA chaperone. Forms a complex with KhpB which binds to cellular RNA and controls its expression. Plays a role in peptidoglycan (PG) homeostasis and cell length regulation.</text>
</comment>
<proteinExistence type="inferred from homology"/>
<evidence type="ECO:0000256" key="2">
    <source>
        <dbReference type="ARBA" id="ARBA00022884"/>
    </source>
</evidence>
<dbReference type="PANTHER" id="PTHR34654">
    <property type="entry name" value="UPF0109 PROTEIN SCO5592"/>
    <property type="match status" value="1"/>
</dbReference>
<dbReference type="EMBL" id="MGDB01000010">
    <property type="protein sequence ID" value="OGL43204.1"/>
    <property type="molecule type" value="Genomic_DNA"/>
</dbReference>
<dbReference type="SUPFAM" id="SSF54814">
    <property type="entry name" value="Prokaryotic type KH domain (KH-domain type II)"/>
    <property type="match status" value="1"/>
</dbReference>
<reference evidence="4 5" key="1">
    <citation type="journal article" date="2016" name="Nat. Commun.">
        <title>Thousands of microbial genomes shed light on interconnected biogeochemical processes in an aquifer system.</title>
        <authorList>
            <person name="Anantharaman K."/>
            <person name="Brown C.T."/>
            <person name="Hug L.A."/>
            <person name="Sharon I."/>
            <person name="Castelle C.J."/>
            <person name="Probst A.J."/>
            <person name="Thomas B.C."/>
            <person name="Singh A."/>
            <person name="Wilkins M.J."/>
            <person name="Karaoz U."/>
            <person name="Brodie E.L."/>
            <person name="Williams K.H."/>
            <person name="Hubbard S.S."/>
            <person name="Banfield J.F."/>
        </authorList>
    </citation>
    <scope>NUCLEOTIDE SEQUENCE [LARGE SCALE GENOMIC DNA]</scope>
</reference>
<dbReference type="Gene3D" id="3.30.300.20">
    <property type="match status" value="1"/>
</dbReference>
<dbReference type="AlphaFoldDB" id="A0A1F7RQE5"/>
<evidence type="ECO:0000256" key="3">
    <source>
        <dbReference type="HAMAP-Rule" id="MF_00088"/>
    </source>
</evidence>
<dbReference type="GO" id="GO:0003723">
    <property type="term" value="F:RNA binding"/>
    <property type="evidence" value="ECO:0007669"/>
    <property type="project" value="UniProtKB-UniRule"/>
</dbReference>
<dbReference type="InterPro" id="IPR020627">
    <property type="entry name" value="KhpA"/>
</dbReference>
<dbReference type="CDD" id="cd22533">
    <property type="entry name" value="KH-II_YlqC-like"/>
    <property type="match status" value="1"/>
</dbReference>
<organism evidence="4 5">
    <name type="scientific">Candidatus Schekmanbacteria bacterium GWA2_38_11</name>
    <dbReference type="NCBI Taxonomy" id="1817876"/>
    <lineage>
        <taxon>Bacteria</taxon>
        <taxon>Candidatus Schekmaniibacteriota</taxon>
    </lineage>
</organism>
<dbReference type="PROSITE" id="PS50084">
    <property type="entry name" value="KH_TYPE_1"/>
    <property type="match status" value="1"/>
</dbReference>